<name>A0A4R7FDK0_9MICO</name>
<dbReference type="SUPFAM" id="SSF53822">
    <property type="entry name" value="Periplasmic binding protein-like I"/>
    <property type="match status" value="1"/>
</dbReference>
<comment type="caution">
    <text evidence="5">The sequence shown here is derived from an EMBL/GenBank/DDBJ whole genome shotgun (WGS) entry which is preliminary data.</text>
</comment>
<dbReference type="InterPro" id="IPR000843">
    <property type="entry name" value="HTH_LacI"/>
</dbReference>
<protein>
    <submittedName>
        <fullName evidence="5">LacI family transcriptional regulator</fullName>
    </submittedName>
</protein>
<reference evidence="5 6" key="1">
    <citation type="submission" date="2019-03" db="EMBL/GenBank/DDBJ databases">
        <title>Genomic Encyclopedia of Archaeal and Bacterial Type Strains, Phase II (KMG-II): from individual species to whole genera.</title>
        <authorList>
            <person name="Goeker M."/>
        </authorList>
    </citation>
    <scope>NUCLEOTIDE SEQUENCE [LARGE SCALE GENOMIC DNA]</scope>
    <source>
        <strain evidence="5 6">DSM 24782</strain>
    </source>
</reference>
<keyword evidence="3" id="KW-0804">Transcription</keyword>
<dbReference type="Pfam" id="PF00356">
    <property type="entry name" value="LacI"/>
    <property type="match status" value="1"/>
</dbReference>
<dbReference type="PROSITE" id="PS00356">
    <property type="entry name" value="HTH_LACI_1"/>
    <property type="match status" value="1"/>
</dbReference>
<dbReference type="SMART" id="SM00354">
    <property type="entry name" value="HTH_LACI"/>
    <property type="match status" value="1"/>
</dbReference>
<evidence type="ECO:0000313" key="6">
    <source>
        <dbReference type="Proteomes" id="UP000295344"/>
    </source>
</evidence>
<dbReference type="RefSeq" id="WP_133767691.1">
    <property type="nucleotide sequence ID" value="NZ_BAAARP010000001.1"/>
</dbReference>
<keyword evidence="2" id="KW-0238">DNA-binding</keyword>
<dbReference type="GO" id="GO:0000976">
    <property type="term" value="F:transcription cis-regulatory region binding"/>
    <property type="evidence" value="ECO:0007669"/>
    <property type="project" value="TreeGrafter"/>
</dbReference>
<feature type="domain" description="HTH lacI-type" evidence="4">
    <location>
        <begin position="3"/>
        <end position="57"/>
    </location>
</feature>
<dbReference type="PANTHER" id="PTHR30146">
    <property type="entry name" value="LACI-RELATED TRANSCRIPTIONAL REPRESSOR"/>
    <property type="match status" value="1"/>
</dbReference>
<keyword evidence="6" id="KW-1185">Reference proteome</keyword>
<dbReference type="CDD" id="cd01392">
    <property type="entry name" value="HTH_LacI"/>
    <property type="match status" value="1"/>
</dbReference>
<proteinExistence type="predicted"/>
<dbReference type="Gene3D" id="1.10.260.40">
    <property type="entry name" value="lambda repressor-like DNA-binding domains"/>
    <property type="match status" value="1"/>
</dbReference>
<dbReference type="PANTHER" id="PTHR30146:SF109">
    <property type="entry name" value="HTH-TYPE TRANSCRIPTIONAL REGULATOR GALS"/>
    <property type="match status" value="1"/>
</dbReference>
<dbReference type="Proteomes" id="UP000295344">
    <property type="component" value="Unassembled WGS sequence"/>
</dbReference>
<dbReference type="SUPFAM" id="SSF47413">
    <property type="entry name" value="lambda repressor-like DNA-binding domains"/>
    <property type="match status" value="1"/>
</dbReference>
<dbReference type="GO" id="GO:0003700">
    <property type="term" value="F:DNA-binding transcription factor activity"/>
    <property type="evidence" value="ECO:0007669"/>
    <property type="project" value="TreeGrafter"/>
</dbReference>
<dbReference type="AlphaFoldDB" id="A0A4R7FDK0"/>
<evidence type="ECO:0000256" key="3">
    <source>
        <dbReference type="ARBA" id="ARBA00023163"/>
    </source>
</evidence>
<accession>A0A4R7FDK0</accession>
<evidence type="ECO:0000259" key="4">
    <source>
        <dbReference type="PROSITE" id="PS50932"/>
    </source>
</evidence>
<dbReference type="CDD" id="cd06293">
    <property type="entry name" value="PBP1_LacI-like"/>
    <property type="match status" value="1"/>
</dbReference>
<dbReference type="InterPro" id="IPR046335">
    <property type="entry name" value="LacI/GalR-like_sensor"/>
</dbReference>
<dbReference type="InterPro" id="IPR028082">
    <property type="entry name" value="Peripla_BP_I"/>
</dbReference>
<dbReference type="OrthoDB" id="37081at2"/>
<dbReference type="EMBL" id="SOAM01000004">
    <property type="protein sequence ID" value="TDS75045.1"/>
    <property type="molecule type" value="Genomic_DNA"/>
</dbReference>
<keyword evidence="1" id="KW-0805">Transcription regulation</keyword>
<dbReference type="Pfam" id="PF13377">
    <property type="entry name" value="Peripla_BP_3"/>
    <property type="match status" value="1"/>
</dbReference>
<evidence type="ECO:0000256" key="2">
    <source>
        <dbReference type="ARBA" id="ARBA00023125"/>
    </source>
</evidence>
<dbReference type="PROSITE" id="PS50932">
    <property type="entry name" value="HTH_LACI_2"/>
    <property type="match status" value="1"/>
</dbReference>
<sequence>MSVSVKDVAARAGVSVGTVSNVLNTPAKVAAETAERVHRAIAELGFVRNDAARQLRAGTSRSIGFVVLDVGNPFFTDLVRAAEERAAESGLAVLIANSGEQQAREAAGIDLFEEQRVRGVLVSPVGEISERLERLRSRGTPAVLVDRVASTPGFSSVSVDDVAGGRLAARHLLEGGRRRLLFVGGPLDLEQVRDRLQGARDAVAAVTGATLEALPIGALTVRHGVDAGREILAMPEPPDAVFAANDLVALGVLQAVGLLGGLRVPDDLAIVGYDDIEFAASAGVPITSVRQPRDRMGATAVDLLLAEIDGATERSRIVLQPELVVRASSAGR</sequence>
<gene>
    <name evidence="5" type="ORF">CLV52_3569</name>
</gene>
<evidence type="ECO:0000313" key="5">
    <source>
        <dbReference type="EMBL" id="TDS75045.1"/>
    </source>
</evidence>
<evidence type="ECO:0000256" key="1">
    <source>
        <dbReference type="ARBA" id="ARBA00023015"/>
    </source>
</evidence>
<organism evidence="5 6">
    <name type="scientific">Amnibacterium kyonggiense</name>
    <dbReference type="NCBI Taxonomy" id="595671"/>
    <lineage>
        <taxon>Bacteria</taxon>
        <taxon>Bacillati</taxon>
        <taxon>Actinomycetota</taxon>
        <taxon>Actinomycetes</taxon>
        <taxon>Micrococcales</taxon>
        <taxon>Microbacteriaceae</taxon>
        <taxon>Amnibacterium</taxon>
    </lineage>
</organism>
<dbReference type="InterPro" id="IPR010982">
    <property type="entry name" value="Lambda_DNA-bd_dom_sf"/>
</dbReference>
<dbReference type="Gene3D" id="3.40.50.2300">
    <property type="match status" value="2"/>
</dbReference>